<evidence type="ECO:0000313" key="10">
    <source>
        <dbReference type="Proteomes" id="UP000027284"/>
    </source>
</evidence>
<feature type="transmembrane region" description="Helical" evidence="7">
    <location>
        <begin position="32"/>
        <end position="50"/>
    </location>
</feature>
<evidence type="ECO:0000259" key="8">
    <source>
        <dbReference type="PROSITE" id="PS51201"/>
    </source>
</evidence>
<feature type="transmembrane region" description="Helical" evidence="7">
    <location>
        <begin position="87"/>
        <end position="110"/>
    </location>
</feature>
<feature type="transmembrane region" description="Helical" evidence="7">
    <location>
        <begin position="56"/>
        <end position="75"/>
    </location>
</feature>
<accession>A0A062XYN5</accession>
<proteinExistence type="inferred from homology"/>
<evidence type="ECO:0000256" key="1">
    <source>
        <dbReference type="ARBA" id="ARBA00004141"/>
    </source>
</evidence>
<dbReference type="SUPFAM" id="SSF51735">
    <property type="entry name" value="NAD(P)-binding Rossmann-fold domains"/>
    <property type="match status" value="1"/>
</dbReference>
<dbReference type="OrthoDB" id="9793589at2"/>
<dbReference type="InterPro" id="IPR003148">
    <property type="entry name" value="RCK_N"/>
</dbReference>
<feature type="transmembrane region" description="Helical" evidence="7">
    <location>
        <begin position="148"/>
        <end position="170"/>
    </location>
</feature>
<evidence type="ECO:0000256" key="2">
    <source>
        <dbReference type="ARBA" id="ARBA00005551"/>
    </source>
</evidence>
<feature type="transmembrane region" description="Helical" evidence="7">
    <location>
        <begin position="221"/>
        <end position="238"/>
    </location>
</feature>
<keyword evidence="6 7" id="KW-0472">Membrane</keyword>
<dbReference type="GO" id="GO:1902600">
    <property type="term" value="P:proton transmembrane transport"/>
    <property type="evidence" value="ECO:0007669"/>
    <property type="project" value="InterPro"/>
</dbReference>
<name>A0A062XYN5_9BACT</name>
<keyword evidence="10" id="KW-1185">Reference proteome</keyword>
<gene>
    <name evidence="9" type="ORF">EG19_05340</name>
</gene>
<evidence type="ECO:0000256" key="7">
    <source>
        <dbReference type="SAM" id="Phobius"/>
    </source>
</evidence>
<dbReference type="InterPro" id="IPR006153">
    <property type="entry name" value="Cation/H_exchanger_TM"/>
</dbReference>
<feature type="transmembrane region" description="Helical" evidence="7">
    <location>
        <begin position="6"/>
        <end position="25"/>
    </location>
</feature>
<feature type="transmembrane region" description="Helical" evidence="7">
    <location>
        <begin position="182"/>
        <end position="200"/>
    </location>
</feature>
<comment type="similarity">
    <text evidence="2">Belongs to the monovalent cation:proton antiporter 2 (CPA2) transporter (TC 2.A.37) family.</text>
</comment>
<sequence>MLADSVLLEMGVLLALAAFLGVVAQRLRQHPVLGYLLAGMLLGPSGLHTVRQPEVVAIASETGTALLLFVLGLEFSWSRLRSFGGRVLRLGLGQILLTFAVVWLAVWAVTQRPGLALVWAGAIALSSTATVGKILEQERRLDSPIGRATIGTLLLQDVAVIPLLLAISALGSSPTSQISPSVLGVLGRAALFAITTWALGKHLLPWGLHWLSGRERRELQVIFGFAFLGLASWAAHALGLSPALAAFLLGAFLGESEYAVQLRADVAGVKEVFLCVFFASAGMYVDVTWLATHLPLVASVAVLAVGTKVLTTWAAARLAGWHPHLAFPIAISLAQLGEFSFVLVRQGIASGVMDASSAQVLVILTVFTLALTPLALRLACKRVDFRSGEKTPKVSKKGHVVVVGFGPAGQTVAAHAQNAGLEVTVVDLSPKLAREARATGAATLVGDATHWEILEKAGVPEAAAVVVTIPDDRDALRVAQLAARAMKNAPILVRARHQATVPSLEKLGVVPVGEESLVGEVLAAKLLDALGTEVPQGLPTPRPT</sequence>
<keyword evidence="3" id="KW-0813">Transport</keyword>
<feature type="transmembrane region" description="Helical" evidence="7">
    <location>
        <begin position="296"/>
        <end position="316"/>
    </location>
</feature>
<comment type="caution">
    <text evidence="9">The sequence shown here is derived from an EMBL/GenBank/DDBJ whole genome shotgun (WGS) entry which is preliminary data.</text>
</comment>
<dbReference type="PROSITE" id="PS51201">
    <property type="entry name" value="RCK_N"/>
    <property type="match status" value="1"/>
</dbReference>
<dbReference type="Pfam" id="PF02254">
    <property type="entry name" value="TrkA_N"/>
    <property type="match status" value="1"/>
</dbReference>
<dbReference type="PANTHER" id="PTHR42751:SF6">
    <property type="entry name" value="CONSERVED INTEGRAL MEMBRANE TRANSPORT PROTEIN-RELATED"/>
    <property type="match status" value="1"/>
</dbReference>
<keyword evidence="4 7" id="KW-0812">Transmembrane</keyword>
<organism evidence="9 10">
    <name type="scientific">Thermoanaerobaculum aquaticum</name>
    <dbReference type="NCBI Taxonomy" id="1312852"/>
    <lineage>
        <taxon>Bacteria</taxon>
        <taxon>Pseudomonadati</taxon>
        <taxon>Acidobacteriota</taxon>
        <taxon>Thermoanaerobaculia</taxon>
        <taxon>Thermoanaerobaculales</taxon>
        <taxon>Thermoanaerobaculaceae</taxon>
        <taxon>Thermoanaerobaculum</taxon>
    </lineage>
</organism>
<feature type="domain" description="RCK N-terminal" evidence="8">
    <location>
        <begin position="397"/>
        <end position="518"/>
    </location>
</feature>
<feature type="transmembrane region" description="Helical" evidence="7">
    <location>
        <begin position="356"/>
        <end position="376"/>
    </location>
</feature>
<reference evidence="9 10" key="1">
    <citation type="submission" date="2014-04" db="EMBL/GenBank/DDBJ databases">
        <title>The Genome Sequence of Thermoanaerobaculum aquaticum MP-01, The First Cultivated Group 23 Acidobacterium.</title>
        <authorList>
            <person name="Stamps B.W."/>
            <person name="Losey N.A."/>
            <person name="Lawson P.A."/>
            <person name="Stevenson B.S."/>
        </authorList>
    </citation>
    <scope>NUCLEOTIDE SEQUENCE [LARGE SCALE GENOMIC DNA]</scope>
    <source>
        <strain evidence="9 10">MP-01</strain>
    </source>
</reference>
<feature type="transmembrane region" description="Helical" evidence="7">
    <location>
        <begin position="325"/>
        <end position="344"/>
    </location>
</feature>
<dbReference type="GO" id="GO:0016020">
    <property type="term" value="C:membrane"/>
    <property type="evidence" value="ECO:0007669"/>
    <property type="project" value="UniProtKB-SubCell"/>
</dbReference>
<evidence type="ECO:0000313" key="9">
    <source>
        <dbReference type="EMBL" id="KDA53625.1"/>
    </source>
</evidence>
<evidence type="ECO:0000256" key="5">
    <source>
        <dbReference type="ARBA" id="ARBA00022989"/>
    </source>
</evidence>
<dbReference type="Gene3D" id="1.20.1530.20">
    <property type="match status" value="1"/>
</dbReference>
<dbReference type="STRING" id="1312852.EG19_05340"/>
<keyword evidence="5 7" id="KW-1133">Transmembrane helix</keyword>
<comment type="subcellular location">
    <subcellularLocation>
        <location evidence="1">Membrane</location>
        <topology evidence="1">Multi-pass membrane protein</topology>
    </subcellularLocation>
</comment>
<dbReference type="Proteomes" id="UP000027284">
    <property type="component" value="Unassembled WGS sequence"/>
</dbReference>
<dbReference type="RefSeq" id="WP_038049484.1">
    <property type="nucleotide sequence ID" value="NZ_JMFG01000020.1"/>
</dbReference>
<evidence type="ECO:0000256" key="4">
    <source>
        <dbReference type="ARBA" id="ARBA00022692"/>
    </source>
</evidence>
<protein>
    <recommendedName>
        <fullName evidence="8">RCK N-terminal domain-containing protein</fullName>
    </recommendedName>
</protein>
<dbReference type="Gene3D" id="3.40.50.720">
    <property type="entry name" value="NAD(P)-binding Rossmann-like Domain"/>
    <property type="match status" value="1"/>
</dbReference>
<dbReference type="EMBL" id="JMFG01000020">
    <property type="protein sequence ID" value="KDA53625.1"/>
    <property type="molecule type" value="Genomic_DNA"/>
</dbReference>
<dbReference type="InterPro" id="IPR036291">
    <property type="entry name" value="NAD(P)-bd_dom_sf"/>
</dbReference>
<evidence type="ECO:0000256" key="6">
    <source>
        <dbReference type="ARBA" id="ARBA00023136"/>
    </source>
</evidence>
<dbReference type="GO" id="GO:0015297">
    <property type="term" value="F:antiporter activity"/>
    <property type="evidence" value="ECO:0007669"/>
    <property type="project" value="InterPro"/>
</dbReference>
<dbReference type="Pfam" id="PF00999">
    <property type="entry name" value="Na_H_Exchanger"/>
    <property type="match status" value="1"/>
</dbReference>
<dbReference type="GO" id="GO:0006813">
    <property type="term" value="P:potassium ion transport"/>
    <property type="evidence" value="ECO:0007669"/>
    <property type="project" value="InterPro"/>
</dbReference>
<dbReference type="AlphaFoldDB" id="A0A062XYN5"/>
<dbReference type="PANTHER" id="PTHR42751">
    <property type="entry name" value="SODIUM/HYDROGEN EXCHANGER FAMILY/TRKA DOMAIN PROTEIN"/>
    <property type="match status" value="1"/>
</dbReference>
<evidence type="ECO:0000256" key="3">
    <source>
        <dbReference type="ARBA" id="ARBA00022448"/>
    </source>
</evidence>
<feature type="transmembrane region" description="Helical" evidence="7">
    <location>
        <begin position="116"/>
        <end position="136"/>
    </location>
</feature>
<dbReference type="InterPro" id="IPR038770">
    <property type="entry name" value="Na+/solute_symporter_sf"/>
</dbReference>